<dbReference type="Proteomes" id="UP000762110">
    <property type="component" value="Unassembled WGS sequence"/>
</dbReference>
<dbReference type="RefSeq" id="WP_173268763.1">
    <property type="nucleotide sequence ID" value="NZ_JABMKV010000001.1"/>
</dbReference>
<protein>
    <submittedName>
        <fullName evidence="2">YceI family protein</fullName>
    </submittedName>
</protein>
<gene>
    <name evidence="2" type="ORF">HQN85_02480</name>
</gene>
<sequence length="220" mass="24421">MYNKLPLNYLLIITTTLSFACSRPIKEEKKNNANASANPVSLHVGDEKYVPIDTKESVVVWRGAMQIGANAHTGYVYFSKGELKVEDNQLIGGTLEVDMNTIEDNKHGKNNGLINHLKNPDFFDVKNFPTATITITAVEPLHTAMMQITGDLTIKGITRPVTFTAQVQIKDGVVNASGKLNIDRTEWGIRYKSGKFLENLADQTISDTLEFDIKVVAKHK</sequence>
<name>A0ABX2D930_9SPHI</name>
<reference evidence="2 3" key="1">
    <citation type="submission" date="2020-05" db="EMBL/GenBank/DDBJ databases">
        <title>Description of Pedobacter foliorum sp. nov.</title>
        <authorList>
            <person name="Qi S."/>
            <person name="Carlier A."/>
            <person name="Cnockaert M."/>
            <person name="Vandamme P."/>
        </authorList>
    </citation>
    <scope>NUCLEOTIDE SEQUENCE [LARGE SCALE GENOMIC DNA]</scope>
    <source>
        <strain evidence="2 3">LMG 31300</strain>
    </source>
</reference>
<dbReference type="PANTHER" id="PTHR34406:SF1">
    <property type="entry name" value="PROTEIN YCEI"/>
    <property type="match status" value="1"/>
</dbReference>
<dbReference type="InterPro" id="IPR036761">
    <property type="entry name" value="TTHA0802/YceI-like_sf"/>
</dbReference>
<evidence type="ECO:0000259" key="1">
    <source>
        <dbReference type="SMART" id="SM00867"/>
    </source>
</evidence>
<dbReference type="SMART" id="SM00867">
    <property type="entry name" value="YceI"/>
    <property type="match status" value="1"/>
</dbReference>
<accession>A0ABX2D930</accession>
<dbReference type="Gene3D" id="2.40.128.110">
    <property type="entry name" value="Lipid/polyisoprenoid-binding, YceI-like"/>
    <property type="match status" value="1"/>
</dbReference>
<proteinExistence type="predicted"/>
<dbReference type="EMBL" id="JABMKV010000001">
    <property type="protein sequence ID" value="NQX30572.1"/>
    <property type="molecule type" value="Genomic_DNA"/>
</dbReference>
<dbReference type="PANTHER" id="PTHR34406">
    <property type="entry name" value="PROTEIN YCEI"/>
    <property type="match status" value="1"/>
</dbReference>
<dbReference type="SUPFAM" id="SSF101874">
    <property type="entry name" value="YceI-like"/>
    <property type="match status" value="1"/>
</dbReference>
<evidence type="ECO:0000313" key="2">
    <source>
        <dbReference type="EMBL" id="NQX30572.1"/>
    </source>
</evidence>
<dbReference type="Pfam" id="PF04264">
    <property type="entry name" value="YceI"/>
    <property type="match status" value="1"/>
</dbReference>
<comment type="caution">
    <text evidence="2">The sequence shown here is derived from an EMBL/GenBank/DDBJ whole genome shotgun (WGS) entry which is preliminary data.</text>
</comment>
<keyword evidence="3" id="KW-1185">Reference proteome</keyword>
<organism evidence="2 3">
    <name type="scientific">Pedobacter boryungensis</name>
    <dbReference type="NCBI Taxonomy" id="869962"/>
    <lineage>
        <taxon>Bacteria</taxon>
        <taxon>Pseudomonadati</taxon>
        <taxon>Bacteroidota</taxon>
        <taxon>Sphingobacteriia</taxon>
        <taxon>Sphingobacteriales</taxon>
        <taxon>Sphingobacteriaceae</taxon>
        <taxon>Pedobacter</taxon>
    </lineage>
</organism>
<dbReference type="PROSITE" id="PS51257">
    <property type="entry name" value="PROKAR_LIPOPROTEIN"/>
    <property type="match status" value="1"/>
</dbReference>
<feature type="domain" description="Lipid/polyisoprenoid-binding YceI-like" evidence="1">
    <location>
        <begin position="48"/>
        <end position="218"/>
    </location>
</feature>
<evidence type="ECO:0000313" key="3">
    <source>
        <dbReference type="Proteomes" id="UP000762110"/>
    </source>
</evidence>
<dbReference type="InterPro" id="IPR007372">
    <property type="entry name" value="Lipid/polyisoprenoid-bd_YceI"/>
</dbReference>